<name>A0A0N4UXM9_ENTVE</name>
<proteinExistence type="predicted"/>
<keyword evidence="3" id="KW-1185">Reference proteome</keyword>
<gene>
    <name evidence="2" type="ORF">EVEC_LOCUS2006</name>
</gene>
<evidence type="ECO:0000313" key="4">
    <source>
        <dbReference type="WBParaSite" id="EVEC_0000229801-mRNA-1"/>
    </source>
</evidence>
<reference evidence="4" key="1">
    <citation type="submission" date="2017-02" db="UniProtKB">
        <authorList>
            <consortium name="WormBaseParasite"/>
        </authorList>
    </citation>
    <scope>IDENTIFICATION</scope>
</reference>
<evidence type="ECO:0000313" key="3">
    <source>
        <dbReference type="Proteomes" id="UP000274131"/>
    </source>
</evidence>
<dbReference type="AlphaFoldDB" id="A0A0N4UXM9"/>
<feature type="region of interest" description="Disordered" evidence="1">
    <location>
        <begin position="1"/>
        <end position="41"/>
    </location>
</feature>
<reference evidence="2 3" key="2">
    <citation type="submission" date="2018-10" db="EMBL/GenBank/DDBJ databases">
        <authorList>
            <consortium name="Pathogen Informatics"/>
        </authorList>
    </citation>
    <scope>NUCLEOTIDE SEQUENCE [LARGE SCALE GENOMIC DNA]</scope>
</reference>
<dbReference type="WBParaSite" id="EVEC_0000229801-mRNA-1">
    <property type="protein sequence ID" value="EVEC_0000229801-mRNA-1"/>
    <property type="gene ID" value="EVEC_0000229801"/>
</dbReference>
<protein>
    <submittedName>
        <fullName evidence="2 4">Uncharacterized protein</fullName>
    </submittedName>
</protein>
<organism evidence="4">
    <name type="scientific">Enterobius vermicularis</name>
    <name type="common">Human pinworm</name>
    <dbReference type="NCBI Taxonomy" id="51028"/>
    <lineage>
        <taxon>Eukaryota</taxon>
        <taxon>Metazoa</taxon>
        <taxon>Ecdysozoa</taxon>
        <taxon>Nematoda</taxon>
        <taxon>Chromadorea</taxon>
        <taxon>Rhabditida</taxon>
        <taxon>Spirurina</taxon>
        <taxon>Oxyuridomorpha</taxon>
        <taxon>Oxyuroidea</taxon>
        <taxon>Oxyuridae</taxon>
        <taxon>Enterobius</taxon>
    </lineage>
</organism>
<evidence type="ECO:0000313" key="2">
    <source>
        <dbReference type="EMBL" id="VDD86863.1"/>
    </source>
</evidence>
<accession>A0A0N4UXM9</accession>
<sequence>MQRGVSPKGKNEILPDAQGTTDEDYQEDSEKKKKLAPKTSTFTPAGKKIKLETITRWSRLYKRVYTRQPEEWKQ</sequence>
<dbReference type="EMBL" id="UXUI01007303">
    <property type="protein sequence ID" value="VDD86863.1"/>
    <property type="molecule type" value="Genomic_DNA"/>
</dbReference>
<dbReference type="Proteomes" id="UP000274131">
    <property type="component" value="Unassembled WGS sequence"/>
</dbReference>
<evidence type="ECO:0000256" key="1">
    <source>
        <dbReference type="SAM" id="MobiDB-lite"/>
    </source>
</evidence>